<evidence type="ECO:0000313" key="3">
    <source>
        <dbReference type="EnsemblPlants" id="TraesCS7B02G081400.1.cds1"/>
    </source>
</evidence>
<evidence type="ECO:0000256" key="2">
    <source>
        <dbReference type="SAM" id="Phobius"/>
    </source>
</evidence>
<dbReference type="Gramene" id="TraesCS7B02G081400.1">
    <property type="protein sequence ID" value="TraesCS7B02G081400.1.cds1"/>
    <property type="gene ID" value="TraesCS7B02G081400"/>
</dbReference>
<dbReference type="PANTHER" id="PTHR33098">
    <property type="entry name" value="COTTON FIBER (DUF761)"/>
    <property type="match status" value="1"/>
</dbReference>
<dbReference type="OrthoDB" id="823920at2759"/>
<dbReference type="OMA" id="HHVQAQY"/>
<reference evidence="3" key="2">
    <citation type="submission" date="2018-10" db="UniProtKB">
        <authorList>
            <consortium name="EnsemblPlants"/>
        </authorList>
    </citation>
    <scope>IDENTIFICATION</scope>
</reference>
<evidence type="ECO:0000256" key="1">
    <source>
        <dbReference type="SAM" id="MobiDB-lite"/>
    </source>
</evidence>
<dbReference type="Gramene" id="TraesCS7B03G0217900.1">
    <property type="protein sequence ID" value="TraesCS7B03G0217900.1.CDS1"/>
    <property type="gene ID" value="TraesCS7B03G0217900"/>
</dbReference>
<dbReference type="Pfam" id="PF05553">
    <property type="entry name" value="DUF761"/>
    <property type="match status" value="1"/>
</dbReference>
<feature type="region of interest" description="Disordered" evidence="1">
    <location>
        <begin position="152"/>
        <end position="194"/>
    </location>
</feature>
<dbReference type="Gramene" id="TraesLDM7B03G04079340.1">
    <property type="protein sequence ID" value="TraesLDM7B03G04079340.1.CDS1"/>
    <property type="gene ID" value="TraesLDM7B03G04079340"/>
</dbReference>
<keyword evidence="4" id="KW-1185">Reference proteome</keyword>
<dbReference type="Gramene" id="TraesNOR7B03G04121110.1">
    <property type="protein sequence ID" value="TraesNOR7B03G04121110.1.CDS1"/>
    <property type="gene ID" value="TraesNOR7B03G04121110"/>
</dbReference>
<keyword evidence="2" id="KW-1133">Transmembrane helix</keyword>
<name>A0A3B6SDL0_WHEAT</name>
<dbReference type="EnsemblPlants" id="TraesCS7B02G081400.1">
    <property type="protein sequence ID" value="TraesCS7B02G081400.1.cds1"/>
    <property type="gene ID" value="TraesCS7B02G081400"/>
</dbReference>
<feature type="transmembrane region" description="Helical" evidence="2">
    <location>
        <begin position="13"/>
        <end position="37"/>
    </location>
</feature>
<dbReference type="PANTHER" id="PTHR33098:SF2">
    <property type="entry name" value="OS08G0402500 PROTEIN"/>
    <property type="match status" value="1"/>
</dbReference>
<feature type="compositionally biased region" description="Low complexity" evidence="1">
    <location>
        <begin position="155"/>
        <end position="185"/>
    </location>
</feature>
<evidence type="ECO:0000313" key="4">
    <source>
        <dbReference type="Proteomes" id="UP000019116"/>
    </source>
</evidence>
<dbReference type="AlphaFoldDB" id="A0A3B6SDL0"/>
<protein>
    <recommendedName>
        <fullName evidence="5">DUF4408 domain-containing protein</fullName>
    </recommendedName>
</protein>
<evidence type="ECO:0008006" key="5">
    <source>
        <dbReference type="Google" id="ProtNLM"/>
    </source>
</evidence>
<accession>A0A3B6SDL0</accession>
<dbReference type="InterPro" id="IPR008480">
    <property type="entry name" value="DUF761_pln"/>
</dbReference>
<keyword evidence="2" id="KW-0812">Transmembrane</keyword>
<organism evidence="3">
    <name type="scientific">Triticum aestivum</name>
    <name type="common">Wheat</name>
    <dbReference type="NCBI Taxonomy" id="4565"/>
    <lineage>
        <taxon>Eukaryota</taxon>
        <taxon>Viridiplantae</taxon>
        <taxon>Streptophyta</taxon>
        <taxon>Embryophyta</taxon>
        <taxon>Tracheophyta</taxon>
        <taxon>Spermatophyta</taxon>
        <taxon>Magnoliopsida</taxon>
        <taxon>Liliopsida</taxon>
        <taxon>Poales</taxon>
        <taxon>Poaceae</taxon>
        <taxon>BOP clade</taxon>
        <taxon>Pooideae</taxon>
        <taxon>Triticodae</taxon>
        <taxon>Triticeae</taxon>
        <taxon>Triticinae</taxon>
        <taxon>Triticum</taxon>
    </lineage>
</organism>
<keyword evidence="2" id="KW-0472">Membrane</keyword>
<proteinExistence type="predicted"/>
<reference evidence="3" key="1">
    <citation type="submission" date="2018-08" db="EMBL/GenBank/DDBJ databases">
        <authorList>
            <person name="Rossello M."/>
        </authorList>
    </citation>
    <scope>NUCLEOTIDE SEQUENCE [LARGE SCALE GENOMIC DNA]</scope>
    <source>
        <strain evidence="3">cv. Chinese Spring</strain>
    </source>
</reference>
<sequence length="281" mass="29659">MAPEFGWWPMSPWLSPGAASFIFFNVLVGAIAVMSSSRGPEPAARRKLVRTASTVVLESLRSISNFPFHSLGDYAVAAYSAPASSQLHHVQAQYYSTTIQEQEARGVDRVEPEPASVAQEEAVVAATTATSPQSAPVAAPAAQDVKRMVEPEPAPVAQEETVAAATTTTSPQSAAPAALDASAAATQGEVEDGESISLDEAYALARAGRQSAADTVATVPKKAKGRGAYGCGRGTEDVEGKAEVDARAEQFIRQFREELKLERINSILNHTHALRRTAGAR</sequence>
<dbReference type="Proteomes" id="UP000019116">
    <property type="component" value="Chromosome 7B"/>
</dbReference>